<dbReference type="OrthoDB" id="5879433at2"/>
<accession>A0A087IDH6</accession>
<proteinExistence type="predicted"/>
<evidence type="ECO:0000313" key="3">
    <source>
        <dbReference type="EMBL" id="MBN8121551.1"/>
    </source>
</evidence>
<evidence type="ECO:0000313" key="5">
    <source>
        <dbReference type="Proteomes" id="UP000054370"/>
    </source>
</evidence>
<dbReference type="Proteomes" id="UP000054370">
    <property type="component" value="Unassembled WGS sequence"/>
</dbReference>
<dbReference type="EMBL" id="DACRBY010000009">
    <property type="protein sequence ID" value="HAS8539959.1"/>
    <property type="molecule type" value="Genomic_DNA"/>
</dbReference>
<feature type="chain" id="PRO_5014503662" description="Lipoprotein" evidence="1">
    <location>
        <begin position="22"/>
        <end position="84"/>
    </location>
</feature>
<feature type="signal peptide" evidence="1">
    <location>
        <begin position="1"/>
        <end position="21"/>
    </location>
</feature>
<organism evidence="2">
    <name type="scientific">Vibrio vulnificus</name>
    <dbReference type="NCBI Taxonomy" id="672"/>
    <lineage>
        <taxon>Bacteria</taxon>
        <taxon>Pseudomonadati</taxon>
        <taxon>Pseudomonadota</taxon>
        <taxon>Gammaproteobacteria</taxon>
        <taxon>Vibrionales</taxon>
        <taxon>Vibrionaceae</taxon>
        <taxon>Vibrio</taxon>
    </lineage>
</organism>
<evidence type="ECO:0000256" key="1">
    <source>
        <dbReference type="SAM" id="SignalP"/>
    </source>
</evidence>
<evidence type="ECO:0000313" key="2">
    <source>
        <dbReference type="EMBL" id="HAS8539959.1"/>
    </source>
</evidence>
<reference evidence="2" key="3">
    <citation type="submission" date="2019-01" db="EMBL/GenBank/DDBJ databases">
        <authorList>
            <consortium name="NCBI Pathogen Detection Project"/>
        </authorList>
    </citation>
    <scope>NUCLEOTIDE SEQUENCE</scope>
    <source>
        <strain evidence="2">BCW_3452</strain>
    </source>
</reference>
<keyword evidence="1" id="KW-0732">Signal</keyword>
<protein>
    <recommendedName>
        <fullName evidence="6">Lipoprotein</fullName>
    </recommendedName>
</protein>
<dbReference type="RefSeq" id="WP_039536222.1">
    <property type="nucleotide sequence ID" value="NZ_CP016321.1"/>
</dbReference>
<keyword evidence="5" id="KW-1185">Reference proteome</keyword>
<dbReference type="Proteomes" id="UP000863257">
    <property type="component" value="Unassembled WGS sequence"/>
</dbReference>
<dbReference type="EMBL" id="JAFKOQ010000003">
    <property type="protein sequence ID" value="MBN8121551.1"/>
    <property type="molecule type" value="Genomic_DNA"/>
</dbReference>
<dbReference type="EMBL" id="LOSH02000004">
    <property type="protein sequence ID" value="PNM66921.1"/>
    <property type="molecule type" value="Genomic_DNA"/>
</dbReference>
<dbReference type="AlphaFoldDB" id="A0A087IDH6"/>
<reference evidence="2" key="2">
    <citation type="journal article" date="2018" name="Genome Biol.">
        <title>SKESA: strategic k-mer extension for scrupulous assemblies.</title>
        <authorList>
            <person name="Souvorov A."/>
            <person name="Agarwala R."/>
            <person name="Lipman D.J."/>
        </authorList>
    </citation>
    <scope>NUCLEOTIDE SEQUENCE</scope>
    <source>
        <strain evidence="2">BCW_3452</strain>
    </source>
</reference>
<evidence type="ECO:0000313" key="4">
    <source>
        <dbReference type="EMBL" id="PNM66921.1"/>
    </source>
</evidence>
<dbReference type="PROSITE" id="PS51257">
    <property type="entry name" value="PROKAR_LIPOPROTEIN"/>
    <property type="match status" value="1"/>
</dbReference>
<gene>
    <name evidence="4" type="ORF">AL548_011665</name>
    <name evidence="2" type="ORF">I7730_09180</name>
    <name evidence="3" type="ORF">J0J18_07410</name>
</gene>
<sequence length="84" mass="9178">MKTYFALLFMAISFLSGCANDAPLGQHVAKLKAEQTYNPDATQENLDLIPYGSGDKMDSAYQLYLGKKTESMSSSSSQVINGFK</sequence>
<evidence type="ECO:0008006" key="6">
    <source>
        <dbReference type="Google" id="ProtNLM"/>
    </source>
</evidence>
<reference evidence="4 5" key="1">
    <citation type="submission" date="2017-12" db="EMBL/GenBank/DDBJ databases">
        <title>FDA dAtabase for Regulatory Grade micrObial Sequences (FDA-ARGOS): Supporting development and validation of Infectious Disease Dx tests.</title>
        <authorList>
            <person name="Hoffmann M."/>
            <person name="Allard M."/>
            <person name="Evans P."/>
            <person name="Brown E."/>
            <person name="Tallon L.J."/>
            <person name="Sadzewicz L."/>
            <person name="Sengamalay N."/>
            <person name="Ott S."/>
            <person name="Godinez A."/>
            <person name="Nagaraj S."/>
            <person name="Vavikolanu K."/>
            <person name="Aluvathingal J."/>
            <person name="Nadendla S."/>
            <person name="Hobson J."/>
            <person name="Sichtig H."/>
        </authorList>
    </citation>
    <scope>NUCLEOTIDE SEQUENCE [LARGE SCALE GENOMIC DNA]</scope>
    <source>
        <strain evidence="5">ATCC 29307</strain>
        <strain evidence="4">FDAARGOS_118</strain>
    </source>
</reference>
<dbReference type="Proteomes" id="UP000664056">
    <property type="component" value="Unassembled WGS sequence"/>
</dbReference>
<name>A0A087IDH6_VIBVL</name>
<reference evidence="3" key="4">
    <citation type="submission" date="2021-03" db="EMBL/GenBank/DDBJ databases">
        <title>Study of the foodborne Vibrio vulnificus isolates from China.</title>
        <authorList>
            <person name="Zheng Z."/>
            <person name="Ye L."/>
        </authorList>
    </citation>
    <scope>NUCLEOTIDE SEQUENCE</scope>
    <source>
        <strain evidence="3">Vv1582</strain>
    </source>
</reference>
<comment type="caution">
    <text evidence="2">The sequence shown here is derived from an EMBL/GenBank/DDBJ whole genome shotgun (WGS) entry which is preliminary data.</text>
</comment>